<dbReference type="STRING" id="511.UZ73_10705"/>
<organism evidence="9 10">
    <name type="scientific">Alcaligenes faecalis</name>
    <dbReference type="NCBI Taxonomy" id="511"/>
    <lineage>
        <taxon>Bacteria</taxon>
        <taxon>Pseudomonadati</taxon>
        <taxon>Pseudomonadota</taxon>
        <taxon>Betaproteobacteria</taxon>
        <taxon>Burkholderiales</taxon>
        <taxon>Alcaligenaceae</taxon>
        <taxon>Alcaligenes</taxon>
    </lineage>
</organism>
<evidence type="ECO:0000256" key="4">
    <source>
        <dbReference type="ARBA" id="ARBA00022692"/>
    </source>
</evidence>
<keyword evidence="2 7" id="KW-0813">Transport</keyword>
<dbReference type="GO" id="GO:0005886">
    <property type="term" value="C:plasma membrane"/>
    <property type="evidence" value="ECO:0007669"/>
    <property type="project" value="UniProtKB-SubCell"/>
</dbReference>
<evidence type="ECO:0000256" key="7">
    <source>
        <dbReference type="RuleBase" id="RU369079"/>
    </source>
</evidence>
<evidence type="ECO:0000256" key="2">
    <source>
        <dbReference type="ARBA" id="ARBA00022448"/>
    </source>
</evidence>
<reference evidence="9 10" key="2">
    <citation type="submission" date="2018-05" db="EMBL/GenBank/DDBJ databases">
        <authorList>
            <person name="Lanie J.A."/>
            <person name="Ng W.-L."/>
            <person name="Kazmierczak K.M."/>
            <person name="Andrzejewski T.M."/>
            <person name="Davidsen T.M."/>
            <person name="Wayne K.J."/>
            <person name="Tettelin H."/>
            <person name="Glass J.I."/>
            <person name="Rusch D."/>
            <person name="Podicherti R."/>
            <person name="Tsui H.-C.T."/>
            <person name="Winkler M.E."/>
        </authorList>
    </citation>
    <scope>NUCLEOTIDE SEQUENCE [LARGE SCALE GENOMIC DNA]</scope>
    <source>
        <strain evidence="9 10">YBY</strain>
    </source>
</reference>
<evidence type="ECO:0000256" key="5">
    <source>
        <dbReference type="ARBA" id="ARBA00022989"/>
    </source>
</evidence>
<feature type="transmembrane region" description="Helical" evidence="7">
    <location>
        <begin position="20"/>
        <end position="38"/>
    </location>
</feature>
<evidence type="ECO:0000256" key="3">
    <source>
        <dbReference type="ARBA" id="ARBA00022475"/>
    </source>
</evidence>
<comment type="similarity">
    <text evidence="7">Belongs to the TRAP transporter small permease family.</text>
</comment>
<evidence type="ECO:0000256" key="1">
    <source>
        <dbReference type="ARBA" id="ARBA00004651"/>
    </source>
</evidence>
<evidence type="ECO:0000313" key="9">
    <source>
        <dbReference type="EMBL" id="PWE12646.1"/>
    </source>
</evidence>
<keyword evidence="6 7" id="KW-0472">Membrane</keyword>
<comment type="caution">
    <text evidence="9">The sequence shown here is derived from an EMBL/GenBank/DDBJ whole genome shotgun (WGS) entry which is preliminary data.</text>
</comment>
<keyword evidence="3" id="KW-1003">Cell membrane</keyword>
<sequence>MPIEGRRLMQTRFLRHVCSWMFGLSALAILALMAVAFADVMMRSFVRPLSGAFELTEVLVGVMVFAALPFVTLSGKHVKVSLLRSLVGKNVLVQGLLRWCSRVATGVLMAFLAYHLWALGTQFAQTNSRAVFADLPLAPFAYFAAVMCALSTLAALFSADGDELAEEK</sequence>
<keyword evidence="5 7" id="KW-1133">Transmembrane helix</keyword>
<evidence type="ECO:0000313" key="10">
    <source>
        <dbReference type="Proteomes" id="UP000245216"/>
    </source>
</evidence>
<dbReference type="AlphaFoldDB" id="A0A2U2BF72"/>
<keyword evidence="7" id="KW-0997">Cell inner membrane</keyword>
<reference evidence="9 10" key="1">
    <citation type="submission" date="2018-05" db="EMBL/GenBank/DDBJ databases">
        <title>Genome Sequence of an Efficient Indole-Degrading Bacterium, Alcaligenes sp.YBY.</title>
        <authorList>
            <person name="Yang B."/>
        </authorList>
    </citation>
    <scope>NUCLEOTIDE SEQUENCE [LARGE SCALE GENOMIC DNA]</scope>
    <source>
        <strain evidence="9 10">YBY</strain>
    </source>
</reference>
<comment type="function">
    <text evidence="7">Part of the tripartite ATP-independent periplasmic (TRAP) transport system.</text>
</comment>
<feature type="transmembrane region" description="Helical" evidence="7">
    <location>
        <begin position="137"/>
        <end position="159"/>
    </location>
</feature>
<comment type="subcellular location">
    <subcellularLocation>
        <location evidence="7">Cell inner membrane</location>
        <topology evidence="7">Multi-pass membrane protein</topology>
    </subcellularLocation>
    <subcellularLocation>
        <location evidence="1">Cell membrane</location>
        <topology evidence="1">Multi-pass membrane protein</topology>
    </subcellularLocation>
</comment>
<evidence type="ECO:0000259" key="8">
    <source>
        <dbReference type="Pfam" id="PF04290"/>
    </source>
</evidence>
<gene>
    <name evidence="9" type="ORF">DF183_17910</name>
</gene>
<feature type="transmembrane region" description="Helical" evidence="7">
    <location>
        <begin position="96"/>
        <end position="117"/>
    </location>
</feature>
<dbReference type="GO" id="GO:0022857">
    <property type="term" value="F:transmembrane transporter activity"/>
    <property type="evidence" value="ECO:0007669"/>
    <property type="project" value="UniProtKB-UniRule"/>
</dbReference>
<feature type="transmembrane region" description="Helical" evidence="7">
    <location>
        <begin position="58"/>
        <end position="75"/>
    </location>
</feature>
<dbReference type="Proteomes" id="UP000245216">
    <property type="component" value="Unassembled WGS sequence"/>
</dbReference>
<dbReference type="Pfam" id="PF04290">
    <property type="entry name" value="DctQ"/>
    <property type="match status" value="1"/>
</dbReference>
<keyword evidence="4 7" id="KW-0812">Transmembrane</keyword>
<evidence type="ECO:0000256" key="6">
    <source>
        <dbReference type="ARBA" id="ARBA00023136"/>
    </source>
</evidence>
<dbReference type="InterPro" id="IPR055348">
    <property type="entry name" value="DctQ"/>
</dbReference>
<proteinExistence type="inferred from homology"/>
<comment type="subunit">
    <text evidence="7">The complex comprises the extracytoplasmic solute receptor protein and the two transmembrane proteins.</text>
</comment>
<dbReference type="EMBL" id="QEXO01000005">
    <property type="protein sequence ID" value="PWE12646.1"/>
    <property type="molecule type" value="Genomic_DNA"/>
</dbReference>
<name>A0A2U2BF72_ALCFA</name>
<accession>A0A2U2BF72</accession>
<feature type="domain" description="Tripartite ATP-independent periplasmic transporters DctQ component" evidence="8">
    <location>
        <begin position="32"/>
        <end position="156"/>
    </location>
</feature>
<protein>
    <recommendedName>
        <fullName evidence="7">TRAP transporter small permease protein</fullName>
    </recommendedName>
</protein>